<evidence type="ECO:0000256" key="4">
    <source>
        <dbReference type="ARBA" id="ARBA00013650"/>
    </source>
</evidence>
<name>T1K7F8_TETUR</name>
<evidence type="ECO:0000256" key="8">
    <source>
        <dbReference type="ARBA" id="ARBA00022801"/>
    </source>
</evidence>
<keyword evidence="7" id="KW-0999">Mitochondrion inner membrane</keyword>
<dbReference type="EMBL" id="CAEY01001805">
    <property type="status" value="NOT_ANNOTATED_CDS"/>
    <property type="molecule type" value="Genomic_DNA"/>
</dbReference>
<evidence type="ECO:0000256" key="11">
    <source>
        <dbReference type="ARBA" id="ARBA00023136"/>
    </source>
</evidence>
<dbReference type="Gene3D" id="2.10.109.10">
    <property type="entry name" value="Umud Fragment, subunit A"/>
    <property type="match status" value="1"/>
</dbReference>
<dbReference type="PRINTS" id="PR00727">
    <property type="entry name" value="LEADERPTASE"/>
</dbReference>
<evidence type="ECO:0000256" key="7">
    <source>
        <dbReference type="ARBA" id="ARBA00022792"/>
    </source>
</evidence>
<feature type="domain" description="Peptidase S26" evidence="15">
    <location>
        <begin position="9"/>
        <end position="96"/>
    </location>
</feature>
<dbReference type="HOGENOM" id="CLU_028723_4_4_1"/>
<keyword evidence="8" id="KW-0378">Hydrolase</keyword>
<keyword evidence="17" id="KW-1185">Reference proteome</keyword>
<dbReference type="InterPro" id="IPR037730">
    <property type="entry name" value="IMP2"/>
</dbReference>
<comment type="similarity">
    <text evidence="2">Belongs to the peptidase S26 family. IMP2 subfamily.</text>
</comment>
<evidence type="ECO:0000256" key="10">
    <source>
        <dbReference type="ARBA" id="ARBA00023128"/>
    </source>
</evidence>
<dbReference type="GO" id="GO:0004252">
    <property type="term" value="F:serine-type endopeptidase activity"/>
    <property type="evidence" value="ECO:0007669"/>
    <property type="project" value="InterPro"/>
</dbReference>
<dbReference type="CDD" id="cd06530">
    <property type="entry name" value="S26_SPase_I"/>
    <property type="match status" value="1"/>
</dbReference>
<dbReference type="GO" id="GO:0006465">
    <property type="term" value="P:signal peptide processing"/>
    <property type="evidence" value="ECO:0007669"/>
    <property type="project" value="InterPro"/>
</dbReference>
<evidence type="ECO:0000256" key="6">
    <source>
        <dbReference type="ARBA" id="ARBA00022692"/>
    </source>
</evidence>
<evidence type="ECO:0000256" key="1">
    <source>
        <dbReference type="ARBA" id="ARBA00004434"/>
    </source>
</evidence>
<evidence type="ECO:0000256" key="3">
    <source>
        <dbReference type="ARBA" id="ARBA00011805"/>
    </source>
</evidence>
<keyword evidence="11" id="KW-0472">Membrane</keyword>
<dbReference type="InterPro" id="IPR019533">
    <property type="entry name" value="Peptidase_S26"/>
</dbReference>
<dbReference type="PANTHER" id="PTHR46041:SF2">
    <property type="entry name" value="MITOCHONDRIAL INNER MEMBRANE PROTEASE SUBUNIT 2"/>
    <property type="match status" value="1"/>
</dbReference>
<evidence type="ECO:0000256" key="14">
    <source>
        <dbReference type="SAM" id="MobiDB-lite"/>
    </source>
</evidence>
<feature type="compositionally biased region" description="Low complexity" evidence="14">
    <location>
        <begin position="278"/>
        <end position="319"/>
    </location>
</feature>
<feature type="region of interest" description="Disordered" evidence="14">
    <location>
        <begin position="208"/>
        <end position="232"/>
    </location>
</feature>
<dbReference type="Pfam" id="PF10502">
    <property type="entry name" value="Peptidase_S26"/>
    <property type="match status" value="1"/>
</dbReference>
<feature type="compositionally biased region" description="Low complexity" evidence="14">
    <location>
        <begin position="218"/>
        <end position="232"/>
    </location>
</feature>
<keyword evidence="6" id="KW-0812">Transmembrane</keyword>
<evidence type="ECO:0000256" key="13">
    <source>
        <dbReference type="PIRSR" id="PIRSR600223-1"/>
    </source>
</evidence>
<dbReference type="AlphaFoldDB" id="T1K7F8"/>
<evidence type="ECO:0000256" key="2">
    <source>
        <dbReference type="ARBA" id="ARBA00007066"/>
    </source>
</evidence>
<dbReference type="PANTHER" id="PTHR46041">
    <property type="entry name" value="MITOCHONDRIAL INNER MEMBRANE PROTEASE SUBUNIT 2"/>
    <property type="match status" value="1"/>
</dbReference>
<evidence type="ECO:0000256" key="12">
    <source>
        <dbReference type="ARBA" id="ARBA00032718"/>
    </source>
</evidence>
<sequence length="539" mass="59404">MESIKYLAKNLSFIIPIGLTMTDRVVTIAQVDGESMQPSFNPKDKVTNDIVLINRWSARNFHFKPGDIVEIKSPKKPKQRLIKRIIALEGEWIQPRNLYEDDIIQIPSGHCWIEGDNSQRSNDSNHFGPVPIGLAKGTVSYIIWPPSRWSSLSVRESGTMFGVPAAKGVVSSPPQPWIRFNDSPTPSESPQANQQYNQLYQTVQVQQQQPYHRQSKVSSLSPSLSDNFSPNDNLNNIPNGIKLANFDFNAASIEKNPKILHPVALRVSPDGQLVTYDSNNGGSSSVPGNNSSSGSSSSNSNDSSSGMCSGNNNGSNSRTGNGGGMINNCGPASSIFLKSLPSSTSHLAQQESSTSSIQTTSQSFQPSTGKKDLLLAPPPPPRPHRRPGHARSSSLDLNCLEKSLPSACANQGRKLIPNCSSNLSSNNALGLTNLPPGVDKKGAFTVYKKFDHSTTIKETTTKESNRWLEILKAKYHPPKPVQMPRSIYELFQNKELVDYIQDLQERCYRLESMNNELIHKVANLMEDQSYHGDYKRLSK</sequence>
<feature type="compositionally biased region" description="Low complexity" evidence="14">
    <location>
        <begin position="349"/>
        <end position="368"/>
    </location>
</feature>
<comment type="subcellular location">
    <subcellularLocation>
        <location evidence="1">Mitochondrion inner membrane</location>
        <topology evidence="1">Single-pass membrane protein</topology>
    </subcellularLocation>
</comment>
<dbReference type="InterPro" id="IPR000223">
    <property type="entry name" value="Pept_S26A_signal_pept_1"/>
</dbReference>
<evidence type="ECO:0000313" key="17">
    <source>
        <dbReference type="Proteomes" id="UP000015104"/>
    </source>
</evidence>
<evidence type="ECO:0000259" key="15">
    <source>
        <dbReference type="Pfam" id="PF10502"/>
    </source>
</evidence>
<dbReference type="EnsemblMetazoa" id="tetur06g04080.1">
    <property type="protein sequence ID" value="tetur06g04080.1"/>
    <property type="gene ID" value="tetur06g04080"/>
</dbReference>
<protein>
    <recommendedName>
        <fullName evidence="4">Mitochondrial inner membrane protease subunit 2</fullName>
    </recommendedName>
    <alternativeName>
        <fullName evidence="12">IMP2-like protein</fullName>
    </alternativeName>
</protein>
<proteinExistence type="inferred from homology"/>
<accession>T1K7F8</accession>
<reference evidence="16" key="2">
    <citation type="submission" date="2015-06" db="UniProtKB">
        <authorList>
            <consortium name="EnsemblMetazoa"/>
        </authorList>
    </citation>
    <scope>IDENTIFICATION</scope>
</reference>
<organism evidence="16 17">
    <name type="scientific">Tetranychus urticae</name>
    <name type="common">Two-spotted spider mite</name>
    <dbReference type="NCBI Taxonomy" id="32264"/>
    <lineage>
        <taxon>Eukaryota</taxon>
        <taxon>Metazoa</taxon>
        <taxon>Ecdysozoa</taxon>
        <taxon>Arthropoda</taxon>
        <taxon>Chelicerata</taxon>
        <taxon>Arachnida</taxon>
        <taxon>Acari</taxon>
        <taxon>Acariformes</taxon>
        <taxon>Trombidiformes</taxon>
        <taxon>Prostigmata</taxon>
        <taxon>Eleutherengona</taxon>
        <taxon>Raphignathae</taxon>
        <taxon>Tetranychoidea</taxon>
        <taxon>Tetranychidae</taxon>
        <taxon>Tetranychus</taxon>
    </lineage>
</organism>
<feature type="region of interest" description="Disordered" evidence="14">
    <location>
        <begin position="343"/>
        <end position="393"/>
    </location>
</feature>
<feature type="region of interest" description="Disordered" evidence="14">
    <location>
        <begin position="274"/>
        <end position="325"/>
    </location>
</feature>
<keyword evidence="5" id="KW-0645">Protease</keyword>
<keyword evidence="10" id="KW-0496">Mitochondrion</keyword>
<evidence type="ECO:0000256" key="9">
    <source>
        <dbReference type="ARBA" id="ARBA00022989"/>
    </source>
</evidence>
<dbReference type="FunFam" id="2.10.109.10:FF:000005">
    <property type="entry name" value="Mitochondrial inner membrane protease subunit"/>
    <property type="match status" value="1"/>
</dbReference>
<dbReference type="SUPFAM" id="SSF51306">
    <property type="entry name" value="LexA/Signal peptidase"/>
    <property type="match status" value="1"/>
</dbReference>
<reference evidence="17" key="1">
    <citation type="submission" date="2011-08" db="EMBL/GenBank/DDBJ databases">
        <authorList>
            <person name="Rombauts S."/>
        </authorList>
    </citation>
    <scope>NUCLEOTIDE SEQUENCE</scope>
    <source>
        <strain evidence="17">London</strain>
    </source>
</reference>
<keyword evidence="9" id="KW-1133">Transmembrane helix</keyword>
<feature type="active site" evidence="13">
    <location>
        <position position="83"/>
    </location>
</feature>
<dbReference type="Proteomes" id="UP000015104">
    <property type="component" value="Unassembled WGS sequence"/>
</dbReference>
<evidence type="ECO:0000256" key="5">
    <source>
        <dbReference type="ARBA" id="ARBA00022670"/>
    </source>
</evidence>
<dbReference type="GO" id="GO:0042720">
    <property type="term" value="C:mitochondrial inner membrane peptidase complex"/>
    <property type="evidence" value="ECO:0007669"/>
    <property type="project" value="InterPro"/>
</dbReference>
<evidence type="ECO:0000313" key="16">
    <source>
        <dbReference type="EnsemblMetazoa" id="tetur06g04080.1"/>
    </source>
</evidence>
<dbReference type="STRING" id="32264.T1K7F8"/>
<dbReference type="GO" id="GO:0006627">
    <property type="term" value="P:protein processing involved in protein targeting to mitochondrion"/>
    <property type="evidence" value="ECO:0007669"/>
    <property type="project" value="InterPro"/>
</dbReference>
<comment type="subunit">
    <text evidence="3">Heterodimer of 2 subunits, IMMPL1 and IMMPL2.</text>
</comment>
<dbReference type="InterPro" id="IPR036286">
    <property type="entry name" value="LexA/Signal_pep-like_sf"/>
</dbReference>
<feature type="active site" evidence="13">
    <location>
        <position position="35"/>
    </location>
</feature>